<reference evidence="1 2" key="1">
    <citation type="journal article" date="2012" name="BMC Genomics">
        <title>Comparative genomics of the white-rot fungi, Phanerochaete carnosa and P. chrysosporium, to elucidate the genetic basis of the distinct wood types they colonize.</title>
        <authorList>
            <person name="Suzuki H."/>
            <person name="MacDonald J."/>
            <person name="Syed K."/>
            <person name="Salamov A."/>
            <person name="Hori C."/>
            <person name="Aerts A."/>
            <person name="Henrissat B."/>
            <person name="Wiebenga A."/>
            <person name="vanKuyk P.A."/>
            <person name="Barry K."/>
            <person name="Lindquist E."/>
            <person name="LaButti K."/>
            <person name="Lapidus A."/>
            <person name="Lucas S."/>
            <person name="Coutinho P."/>
            <person name="Gong Y."/>
            <person name="Samejima M."/>
            <person name="Mahadevan R."/>
            <person name="Abou-Zaid M."/>
            <person name="de Vries R.P."/>
            <person name="Igarashi K."/>
            <person name="Yadav J.S."/>
            <person name="Grigoriev I.V."/>
            <person name="Master E.R."/>
        </authorList>
    </citation>
    <scope>NUCLEOTIDE SEQUENCE [LARGE SCALE GENOMIC DNA]</scope>
    <source>
        <strain evidence="1 2">HHB-10118-sp</strain>
    </source>
</reference>
<accession>K5VLT2</accession>
<keyword evidence="2" id="KW-1185">Reference proteome</keyword>
<gene>
    <name evidence="1" type="ORF">PHACADRAFT_176367</name>
</gene>
<dbReference type="KEGG" id="pco:PHACADRAFT_176367"/>
<dbReference type="AlphaFoldDB" id="K5VLT2"/>
<sequence>MSMTYAFHPCAASFTEARHARPQRPWTFSSPSGCLVLVDPHGSSDRAGSERSSPAPVAFLRVEKRNVPSGSKFSQTYAE</sequence>
<name>K5VLT2_PHACS</name>
<feature type="non-terminal residue" evidence="1">
    <location>
        <position position="79"/>
    </location>
</feature>
<evidence type="ECO:0000313" key="1">
    <source>
        <dbReference type="EMBL" id="EKM52363.1"/>
    </source>
</evidence>
<dbReference type="EMBL" id="JH930475">
    <property type="protein sequence ID" value="EKM52363.1"/>
    <property type="molecule type" value="Genomic_DNA"/>
</dbReference>
<dbReference type="HOGENOM" id="CLU_2612575_0_0_1"/>
<protein>
    <submittedName>
        <fullName evidence="1">Uncharacterized protein</fullName>
    </submittedName>
</protein>
<proteinExistence type="predicted"/>
<evidence type="ECO:0000313" key="2">
    <source>
        <dbReference type="Proteomes" id="UP000008370"/>
    </source>
</evidence>
<dbReference type="RefSeq" id="XP_007398710.1">
    <property type="nucleotide sequence ID" value="XM_007398648.1"/>
</dbReference>
<dbReference type="Proteomes" id="UP000008370">
    <property type="component" value="Unassembled WGS sequence"/>
</dbReference>
<organism evidence="1 2">
    <name type="scientific">Phanerochaete carnosa (strain HHB-10118-sp)</name>
    <name type="common">White-rot fungus</name>
    <name type="synonym">Peniophora carnosa</name>
    <dbReference type="NCBI Taxonomy" id="650164"/>
    <lineage>
        <taxon>Eukaryota</taxon>
        <taxon>Fungi</taxon>
        <taxon>Dikarya</taxon>
        <taxon>Basidiomycota</taxon>
        <taxon>Agaricomycotina</taxon>
        <taxon>Agaricomycetes</taxon>
        <taxon>Polyporales</taxon>
        <taxon>Phanerochaetaceae</taxon>
        <taxon>Phanerochaete</taxon>
    </lineage>
</organism>
<dbReference type="InParanoid" id="K5VLT2"/>
<dbReference type="GeneID" id="18909749"/>